<evidence type="ECO:0000313" key="2">
    <source>
        <dbReference type="Proteomes" id="UP000253729"/>
    </source>
</evidence>
<name>A0A3F3PSF1_9EURO</name>
<dbReference type="GeneID" id="38135779"/>
<keyword evidence="2" id="KW-1185">Reference proteome</keyword>
<reference evidence="1 2" key="1">
    <citation type="submission" date="2018-07" db="EMBL/GenBank/DDBJ databases">
        <title>The genomes of Aspergillus section Nigri reveals drivers in fungal speciation.</title>
        <authorList>
            <consortium name="DOE Joint Genome Institute"/>
            <person name="Vesth T.C."/>
            <person name="Nybo J."/>
            <person name="Theobald S."/>
            <person name="Brandl J."/>
            <person name="Frisvad J.C."/>
            <person name="Nielsen K.F."/>
            <person name="Lyhne E.K."/>
            <person name="Kogle M.E."/>
            <person name="Kuo A."/>
            <person name="Riley R."/>
            <person name="Clum A."/>
            <person name="Nolan M."/>
            <person name="Lipzen A."/>
            <person name="Salamov A."/>
            <person name="Henrissat B."/>
            <person name="Wiebenga A."/>
            <person name="De vries R.P."/>
            <person name="Grigoriev I.V."/>
            <person name="Mortensen U.H."/>
            <person name="Andersen M.R."/>
            <person name="Baker S.E."/>
        </authorList>
    </citation>
    <scope>NUCLEOTIDE SEQUENCE [LARGE SCALE GENOMIC DNA]</scope>
    <source>
        <strain evidence="1 2">CBS 139.54b</strain>
    </source>
</reference>
<sequence>MGIVLQHWPVSCQLVSSCSADPAFNFSGIQAGLSFITNHARPPQCAMKSCFSSIPSCPGPA</sequence>
<dbReference type="AlphaFoldDB" id="A0A3F3PSF1"/>
<gene>
    <name evidence="1" type="ORF">BDQ94DRAFT_149636</name>
</gene>
<dbReference type="EMBL" id="KZ852064">
    <property type="protein sequence ID" value="RDH29869.1"/>
    <property type="molecule type" value="Genomic_DNA"/>
</dbReference>
<dbReference type="Proteomes" id="UP000253729">
    <property type="component" value="Unassembled WGS sequence"/>
</dbReference>
<protein>
    <submittedName>
        <fullName evidence="1">Uncharacterized protein</fullName>
    </submittedName>
</protein>
<proteinExistence type="predicted"/>
<organism evidence="1 2">
    <name type="scientific">Aspergillus welwitschiae</name>
    <dbReference type="NCBI Taxonomy" id="1341132"/>
    <lineage>
        <taxon>Eukaryota</taxon>
        <taxon>Fungi</taxon>
        <taxon>Dikarya</taxon>
        <taxon>Ascomycota</taxon>
        <taxon>Pezizomycotina</taxon>
        <taxon>Eurotiomycetes</taxon>
        <taxon>Eurotiomycetidae</taxon>
        <taxon>Eurotiales</taxon>
        <taxon>Aspergillaceae</taxon>
        <taxon>Aspergillus</taxon>
        <taxon>Aspergillus subgen. Circumdati</taxon>
    </lineage>
</organism>
<accession>A0A3F3PSF1</accession>
<dbReference type="RefSeq" id="XP_026622891.1">
    <property type="nucleotide sequence ID" value="XM_026767423.1"/>
</dbReference>
<evidence type="ECO:0000313" key="1">
    <source>
        <dbReference type="EMBL" id="RDH29869.1"/>
    </source>
</evidence>